<dbReference type="PANTHER" id="PTHR30237:SF2">
    <property type="entry name" value="MUREIN TETRAPEPTIDE CARBOXYPEPTIDASE"/>
    <property type="match status" value="1"/>
</dbReference>
<dbReference type="InterPro" id="IPR040449">
    <property type="entry name" value="Peptidase_S66_N"/>
</dbReference>
<keyword evidence="3" id="KW-0645">Protease</keyword>
<accession>A0ABT9YJU8</accession>
<dbReference type="InterPro" id="IPR027461">
    <property type="entry name" value="Carboxypeptidase_A_C_sf"/>
</dbReference>
<evidence type="ECO:0000259" key="7">
    <source>
        <dbReference type="Pfam" id="PF17676"/>
    </source>
</evidence>
<keyword evidence="5" id="KW-0720">Serine protease</keyword>
<sequence length="308" mass="33950">MKPERLKPGDTIGIVAPSSPPDLVRLKKGIKQYKQYGLNVQIGTSVTNVNGYLAGTDLDRAQDLQQMFQDDRIKGIFSAYGGYGAARIVEHLDFNRIQQNPKIFWGYSDSTFLHQAIYQKTGLVTFHGPMMSSDLGDEIHPLTESYLRQVFQPTTITYDESISTLDVIGQGKGMISAPVIGGNLTLLTSSLGTEFEVNTTNTILFIEDVDEEPYRLDRMLNQLRMAGKLQEAVAILVGDFHRCTPVKRTESLSISEVLTHHIELAGTPAMTGFQMGHCSPTVSIPLGAIAKLDFDKKTIEIEPGVKGE</sequence>
<dbReference type="Proteomes" id="UP001225034">
    <property type="component" value="Unassembled WGS sequence"/>
</dbReference>
<evidence type="ECO:0000313" key="9">
    <source>
        <dbReference type="Proteomes" id="UP001225034"/>
    </source>
</evidence>
<comment type="caution">
    <text evidence="8">The sequence shown here is derived from an EMBL/GenBank/DDBJ whole genome shotgun (WGS) entry which is preliminary data.</text>
</comment>
<feature type="domain" description="LD-carboxypeptidase N-terminal" evidence="6">
    <location>
        <begin position="12"/>
        <end position="128"/>
    </location>
</feature>
<dbReference type="InterPro" id="IPR029062">
    <property type="entry name" value="Class_I_gatase-like"/>
</dbReference>
<dbReference type="PIRSF" id="PIRSF028757">
    <property type="entry name" value="LD-carboxypeptidase"/>
    <property type="match status" value="1"/>
</dbReference>
<evidence type="ECO:0000313" key="8">
    <source>
        <dbReference type="EMBL" id="MDQ0207796.1"/>
    </source>
</evidence>
<keyword evidence="4 8" id="KW-0378">Hydrolase</keyword>
<evidence type="ECO:0000259" key="6">
    <source>
        <dbReference type="Pfam" id="PF02016"/>
    </source>
</evidence>
<keyword evidence="9" id="KW-1185">Reference proteome</keyword>
<dbReference type="Pfam" id="PF17676">
    <property type="entry name" value="Peptidase_S66C"/>
    <property type="match status" value="1"/>
</dbReference>
<dbReference type="CDD" id="cd07025">
    <property type="entry name" value="Peptidase_S66"/>
    <property type="match status" value="1"/>
</dbReference>
<keyword evidence="2 8" id="KW-0121">Carboxypeptidase</keyword>
<name>A0ABT9YJU8_9BACI</name>
<dbReference type="RefSeq" id="WP_306983352.1">
    <property type="nucleotide sequence ID" value="NZ_JAUSUA010000003.1"/>
</dbReference>
<dbReference type="SUPFAM" id="SSF52317">
    <property type="entry name" value="Class I glutamine amidotransferase-like"/>
    <property type="match status" value="1"/>
</dbReference>
<dbReference type="GO" id="GO:0106415">
    <property type="term" value="F:muramoyltetrapeptide carboxypeptidase activity"/>
    <property type="evidence" value="ECO:0007669"/>
    <property type="project" value="UniProtKB-EC"/>
</dbReference>
<organism evidence="8 9">
    <name type="scientific">Alkalicoccobacillus murimartini</name>
    <dbReference type="NCBI Taxonomy" id="171685"/>
    <lineage>
        <taxon>Bacteria</taxon>
        <taxon>Bacillati</taxon>
        <taxon>Bacillota</taxon>
        <taxon>Bacilli</taxon>
        <taxon>Bacillales</taxon>
        <taxon>Bacillaceae</taxon>
        <taxon>Alkalicoccobacillus</taxon>
    </lineage>
</organism>
<dbReference type="InterPro" id="IPR027478">
    <property type="entry name" value="LdcA_N"/>
</dbReference>
<evidence type="ECO:0000256" key="4">
    <source>
        <dbReference type="ARBA" id="ARBA00022801"/>
    </source>
</evidence>
<evidence type="ECO:0000256" key="5">
    <source>
        <dbReference type="ARBA" id="ARBA00022825"/>
    </source>
</evidence>
<dbReference type="Gene3D" id="3.40.50.10740">
    <property type="entry name" value="Class I glutamine amidotransferase-like"/>
    <property type="match status" value="1"/>
</dbReference>
<proteinExistence type="inferred from homology"/>
<protein>
    <submittedName>
        <fullName evidence="8">Muramoyltetrapeptide carboxypeptidase</fullName>
        <ecNumber evidence="8">3.4.17.13</ecNumber>
    </submittedName>
</protein>
<dbReference type="PANTHER" id="PTHR30237">
    <property type="entry name" value="MURAMOYLTETRAPEPTIDE CARBOXYPEPTIDASE"/>
    <property type="match status" value="1"/>
</dbReference>
<evidence type="ECO:0000256" key="3">
    <source>
        <dbReference type="ARBA" id="ARBA00022670"/>
    </source>
</evidence>
<feature type="domain" description="LD-carboxypeptidase C-terminal" evidence="7">
    <location>
        <begin position="178"/>
        <end position="292"/>
    </location>
</feature>
<dbReference type="Pfam" id="PF02016">
    <property type="entry name" value="Peptidase_S66"/>
    <property type="match status" value="1"/>
</dbReference>
<evidence type="ECO:0000256" key="1">
    <source>
        <dbReference type="ARBA" id="ARBA00010233"/>
    </source>
</evidence>
<reference evidence="8 9" key="1">
    <citation type="submission" date="2023-07" db="EMBL/GenBank/DDBJ databases">
        <title>Genomic Encyclopedia of Type Strains, Phase IV (KMG-IV): sequencing the most valuable type-strain genomes for metagenomic binning, comparative biology and taxonomic classification.</title>
        <authorList>
            <person name="Goeker M."/>
        </authorList>
    </citation>
    <scope>NUCLEOTIDE SEQUENCE [LARGE SCALE GENOMIC DNA]</scope>
    <source>
        <strain evidence="8 9">DSM 19154</strain>
    </source>
</reference>
<gene>
    <name evidence="8" type="ORF">J2S05_002597</name>
</gene>
<dbReference type="EMBL" id="JAUSUA010000003">
    <property type="protein sequence ID" value="MDQ0207796.1"/>
    <property type="molecule type" value="Genomic_DNA"/>
</dbReference>
<evidence type="ECO:0000256" key="2">
    <source>
        <dbReference type="ARBA" id="ARBA00022645"/>
    </source>
</evidence>
<comment type="similarity">
    <text evidence="1">Belongs to the peptidase S66 family.</text>
</comment>
<dbReference type="InterPro" id="IPR003507">
    <property type="entry name" value="S66_fam"/>
</dbReference>
<dbReference type="Gene3D" id="3.50.30.60">
    <property type="entry name" value="LD-carboxypeptidase A C-terminal domain-like"/>
    <property type="match status" value="1"/>
</dbReference>
<dbReference type="InterPro" id="IPR040921">
    <property type="entry name" value="Peptidase_S66C"/>
</dbReference>
<dbReference type="EC" id="3.4.17.13" evidence="8"/>
<dbReference type="SUPFAM" id="SSF141986">
    <property type="entry name" value="LD-carboxypeptidase A C-terminal domain-like"/>
    <property type="match status" value="1"/>
</dbReference>